<dbReference type="Proteomes" id="UP000765509">
    <property type="component" value="Unassembled WGS sequence"/>
</dbReference>
<feature type="compositionally biased region" description="Basic and acidic residues" evidence="1">
    <location>
        <begin position="152"/>
        <end position="162"/>
    </location>
</feature>
<protein>
    <submittedName>
        <fullName evidence="2">Uncharacterized protein</fullName>
    </submittedName>
</protein>
<dbReference type="AlphaFoldDB" id="A0A9Q3BJV3"/>
<keyword evidence="3" id="KW-1185">Reference proteome</keyword>
<evidence type="ECO:0000256" key="1">
    <source>
        <dbReference type="SAM" id="MobiDB-lite"/>
    </source>
</evidence>
<reference evidence="2" key="1">
    <citation type="submission" date="2021-03" db="EMBL/GenBank/DDBJ databases">
        <title>Draft genome sequence of rust myrtle Austropuccinia psidii MF-1, a brazilian biotype.</title>
        <authorList>
            <person name="Quecine M.C."/>
            <person name="Pachon D.M.R."/>
            <person name="Bonatelli M.L."/>
            <person name="Correr F.H."/>
            <person name="Franceschini L.M."/>
            <person name="Leite T.F."/>
            <person name="Margarido G.R.A."/>
            <person name="Almeida C.A."/>
            <person name="Ferrarezi J.A."/>
            <person name="Labate C.A."/>
        </authorList>
    </citation>
    <scope>NUCLEOTIDE SEQUENCE</scope>
    <source>
        <strain evidence="2">MF-1</strain>
    </source>
</reference>
<name>A0A9Q3BJV3_9BASI</name>
<feature type="region of interest" description="Disordered" evidence="1">
    <location>
        <begin position="141"/>
        <end position="170"/>
    </location>
</feature>
<accession>A0A9Q3BJV3</accession>
<dbReference type="EMBL" id="AVOT02001488">
    <property type="protein sequence ID" value="MBW0467099.1"/>
    <property type="molecule type" value="Genomic_DNA"/>
</dbReference>
<gene>
    <name evidence="2" type="ORF">O181_006814</name>
</gene>
<sequence>MGFKSQKQNPPNPPQDSPVPHTPRKQTPRQPTPGPSGTQCLEDLFCGKKPHLPFLILTFASSELTLPPFVKPSQHNEPPIPGPVNPPNHMRMLHLAGLNLRWLPSCPATPTSIIIIDDTRVGSPLPPLLHWFLPQRSLPAPPRTLAPSSPHSHNEAHQEFTDLKPTLMIP</sequence>
<feature type="region of interest" description="Disordered" evidence="1">
    <location>
        <begin position="1"/>
        <end position="41"/>
    </location>
</feature>
<comment type="caution">
    <text evidence="2">The sequence shown here is derived from an EMBL/GenBank/DDBJ whole genome shotgun (WGS) entry which is preliminary data.</text>
</comment>
<evidence type="ECO:0000313" key="2">
    <source>
        <dbReference type="EMBL" id="MBW0467099.1"/>
    </source>
</evidence>
<organism evidence="2 3">
    <name type="scientific">Austropuccinia psidii MF-1</name>
    <dbReference type="NCBI Taxonomy" id="1389203"/>
    <lineage>
        <taxon>Eukaryota</taxon>
        <taxon>Fungi</taxon>
        <taxon>Dikarya</taxon>
        <taxon>Basidiomycota</taxon>
        <taxon>Pucciniomycotina</taxon>
        <taxon>Pucciniomycetes</taxon>
        <taxon>Pucciniales</taxon>
        <taxon>Sphaerophragmiaceae</taxon>
        <taxon>Austropuccinia</taxon>
    </lineage>
</organism>
<feature type="compositionally biased region" description="Pro residues" evidence="1">
    <location>
        <begin position="10"/>
        <end position="21"/>
    </location>
</feature>
<proteinExistence type="predicted"/>
<evidence type="ECO:0000313" key="3">
    <source>
        <dbReference type="Proteomes" id="UP000765509"/>
    </source>
</evidence>